<dbReference type="HOGENOM" id="CLU_1267198_0_0_1"/>
<feature type="compositionally biased region" description="Low complexity" evidence="1">
    <location>
        <begin position="69"/>
        <end position="79"/>
    </location>
</feature>
<evidence type="ECO:0000313" key="2">
    <source>
        <dbReference type="EMBL" id="EHY66568.1"/>
    </source>
</evidence>
<accession>H8Z9D7</accession>
<organism evidence="2">
    <name type="scientific">Nematocida ausubeli (strain ATCC PRA-371 / ERTm2)</name>
    <name type="common">Nematode killer fungus</name>
    <dbReference type="NCBI Taxonomy" id="1913371"/>
    <lineage>
        <taxon>Eukaryota</taxon>
        <taxon>Fungi</taxon>
        <taxon>Fungi incertae sedis</taxon>
        <taxon>Microsporidia</taxon>
        <taxon>Nematocida</taxon>
    </lineage>
</organism>
<protein>
    <submittedName>
        <fullName evidence="2">Uncharacterized protein</fullName>
    </submittedName>
</protein>
<gene>
    <name evidence="2" type="ORF">NERG_00208</name>
</gene>
<evidence type="ECO:0000256" key="1">
    <source>
        <dbReference type="SAM" id="MobiDB-lite"/>
    </source>
</evidence>
<feature type="compositionally biased region" description="Polar residues" evidence="1">
    <location>
        <begin position="45"/>
        <end position="54"/>
    </location>
</feature>
<feature type="region of interest" description="Disordered" evidence="1">
    <location>
        <begin position="1"/>
        <end position="94"/>
    </location>
</feature>
<dbReference type="AlphaFoldDB" id="H8Z9D7"/>
<proteinExistence type="predicted"/>
<reference evidence="2" key="1">
    <citation type="submission" date="2011-03" db="EMBL/GenBank/DDBJ databases">
        <title>The Genome Sequence of Nematocida sp1 strain ERTm2.</title>
        <authorList>
            <consortium name="The Broad Institute Genome Sequencing Platform"/>
            <consortium name="The Broad Institute Genome Sequencing Center for Infectious Disease"/>
            <person name="Cuomo C."/>
            <person name="Troemel E."/>
            <person name="Young S.K."/>
            <person name="Zeng Q."/>
            <person name="Gargeya S."/>
            <person name="Fitzgerald M."/>
            <person name="Haas B."/>
            <person name="Abouelleil A."/>
            <person name="Alvarado L."/>
            <person name="Arachchi H.M."/>
            <person name="Berlin A."/>
            <person name="Brown A."/>
            <person name="Chapman S.B."/>
            <person name="Chen Z."/>
            <person name="Dunbar C."/>
            <person name="Freedman E."/>
            <person name="Gearin G."/>
            <person name="Gellesch M."/>
            <person name="Goldberg J."/>
            <person name="Griggs A."/>
            <person name="Gujja S."/>
            <person name="Heilman E.R."/>
            <person name="Heiman D."/>
            <person name="Howarth C."/>
            <person name="Larson L."/>
            <person name="Lui A."/>
            <person name="MacDonald P.J.P."/>
            <person name="Mehta T."/>
            <person name="Montmayeur A."/>
            <person name="Murphy C."/>
            <person name="Neiman D."/>
            <person name="Pearson M."/>
            <person name="Priest M."/>
            <person name="Roberts A."/>
            <person name="Saif S."/>
            <person name="Shea T."/>
            <person name="Shenoy N."/>
            <person name="Sisk P."/>
            <person name="Stolte C."/>
            <person name="Sykes S."/>
            <person name="White J."/>
            <person name="Yandava C."/>
            <person name="Wortman J."/>
            <person name="Nusbaum C."/>
            <person name="Birren B."/>
        </authorList>
    </citation>
    <scope>NUCLEOTIDE SEQUENCE</scope>
    <source>
        <strain evidence="2">ERTm2</strain>
    </source>
</reference>
<sequence length="222" mass="24461">MDSELDSSYILLESREREYSGCTPESTQTPKNAGALDATMPSCPESVSSRNDGMQSAPAAPCENISEQTANTSANTAHTAQEKTGKPAEAQTFAPSVVDDVVDLDSSGSDSILEDASGVGPAQKKIKRKYTRSERFINILTPKKEKSTVFLTPVKRTRRSVINGLKTGNIKVFNNSMEVRSNSMPYTSLVECFRKLEKAERTERRDSIDMIVKKYSGEDKKY</sequence>
<dbReference type="Proteomes" id="UP000005622">
    <property type="component" value="Unassembled WGS sequence"/>
</dbReference>
<name>H8Z9D7_NEMA1</name>
<dbReference type="EMBL" id="JH604633">
    <property type="protein sequence ID" value="EHY66568.1"/>
    <property type="molecule type" value="Genomic_DNA"/>
</dbReference>